<proteinExistence type="predicted"/>
<keyword evidence="5" id="KW-1185">Reference proteome</keyword>
<evidence type="ECO:0000313" key="4">
    <source>
        <dbReference type="EMBL" id="URI07997.1"/>
    </source>
</evidence>
<keyword evidence="2" id="KW-1133">Transmembrane helix</keyword>
<dbReference type="Gene3D" id="3.30.565.10">
    <property type="entry name" value="Histidine kinase-like ATPase, C-terminal domain"/>
    <property type="match status" value="1"/>
</dbReference>
<feature type="domain" description="Signal transduction histidine kinase internal region" evidence="3">
    <location>
        <begin position="165"/>
        <end position="243"/>
    </location>
</feature>
<gene>
    <name evidence="4" type="ORF">MW290_05285</name>
</gene>
<dbReference type="Proteomes" id="UP001056201">
    <property type="component" value="Chromosome 1"/>
</dbReference>
<protein>
    <submittedName>
        <fullName evidence="4">Histidine kinase</fullName>
    </submittedName>
</protein>
<dbReference type="InterPro" id="IPR036890">
    <property type="entry name" value="HATPase_C_sf"/>
</dbReference>
<feature type="transmembrane region" description="Helical" evidence="2">
    <location>
        <begin position="64"/>
        <end position="89"/>
    </location>
</feature>
<name>A0ABY4S7K5_AQUTE</name>
<feature type="transmembrane region" description="Helical" evidence="2">
    <location>
        <begin position="38"/>
        <end position="58"/>
    </location>
</feature>
<dbReference type="EMBL" id="CP097635">
    <property type="protein sequence ID" value="URI07997.1"/>
    <property type="molecule type" value="Genomic_DNA"/>
</dbReference>
<dbReference type="InterPro" id="IPR010559">
    <property type="entry name" value="Sig_transdc_His_kin_internal"/>
</dbReference>
<organism evidence="4 5">
    <name type="scientific">Aquincola tertiaricarbonis</name>
    <dbReference type="NCBI Taxonomy" id="391953"/>
    <lineage>
        <taxon>Bacteria</taxon>
        <taxon>Pseudomonadati</taxon>
        <taxon>Pseudomonadota</taxon>
        <taxon>Betaproteobacteria</taxon>
        <taxon>Burkholderiales</taxon>
        <taxon>Sphaerotilaceae</taxon>
        <taxon>Aquincola</taxon>
    </lineage>
</organism>
<feature type="transmembrane region" description="Helical" evidence="2">
    <location>
        <begin position="133"/>
        <end position="151"/>
    </location>
</feature>
<feature type="region of interest" description="Disordered" evidence="1">
    <location>
        <begin position="1"/>
        <end position="22"/>
    </location>
</feature>
<keyword evidence="4" id="KW-0418">Kinase</keyword>
<evidence type="ECO:0000256" key="1">
    <source>
        <dbReference type="SAM" id="MobiDB-lite"/>
    </source>
</evidence>
<sequence>MTWPADTLAPAEPAQPASRAAGRATPAEDGWRLCQPALAFRALLAVQAAALLAVLWGAEGWPQALAALAPAIFAGMGGTLLWLLLGCGLRRPLARLAPPRRVAALTGLGAVAAAAAGGPLWAWGLVAASGPRLLALPLAGAALALPLALWIESRARGLRPADADARLAELQSRIRPHFLFNALNTALALVQVDPAKAEQVLEDLAELFRTAVAEQRSSVTLAEELTLAERYLAIEQVRFGPRLRVLWELDPAAARARVPPLLLQPLVENAVRHGIEPAADGGVLRVRTEARRGEVMISIDNTLAGRGAAPAAAGHGIALANVQERLRLMHDLAARFDARRLDGWWRVRITLPDEPLTRPEPLTAP</sequence>
<evidence type="ECO:0000259" key="3">
    <source>
        <dbReference type="Pfam" id="PF06580"/>
    </source>
</evidence>
<evidence type="ECO:0000256" key="2">
    <source>
        <dbReference type="SAM" id="Phobius"/>
    </source>
</evidence>
<keyword evidence="2" id="KW-0812">Transmembrane</keyword>
<dbReference type="GO" id="GO:0016301">
    <property type="term" value="F:kinase activity"/>
    <property type="evidence" value="ECO:0007669"/>
    <property type="project" value="UniProtKB-KW"/>
</dbReference>
<dbReference type="RefSeq" id="WP_250196219.1">
    <property type="nucleotide sequence ID" value="NZ_CP097635.1"/>
</dbReference>
<reference evidence="4" key="1">
    <citation type="submission" date="2022-05" db="EMBL/GenBank/DDBJ databases">
        <title>An RpoN-dependent PEP-CTERM gene is involved in floc formation of an Aquincola tertiaricarbonis strain.</title>
        <authorList>
            <person name="Qiu D."/>
            <person name="Xia M."/>
        </authorList>
    </citation>
    <scope>NUCLEOTIDE SEQUENCE</scope>
    <source>
        <strain evidence="4">RN12</strain>
    </source>
</reference>
<dbReference type="PANTHER" id="PTHR34220">
    <property type="entry name" value="SENSOR HISTIDINE KINASE YPDA"/>
    <property type="match status" value="1"/>
</dbReference>
<keyword evidence="4" id="KW-0808">Transferase</keyword>
<dbReference type="Pfam" id="PF06580">
    <property type="entry name" value="His_kinase"/>
    <property type="match status" value="1"/>
</dbReference>
<accession>A0ABY4S7K5</accession>
<keyword evidence="2" id="KW-0472">Membrane</keyword>
<dbReference type="InterPro" id="IPR050640">
    <property type="entry name" value="Bact_2-comp_sensor_kinase"/>
</dbReference>
<dbReference type="SUPFAM" id="SSF55874">
    <property type="entry name" value="ATPase domain of HSP90 chaperone/DNA topoisomerase II/histidine kinase"/>
    <property type="match status" value="1"/>
</dbReference>
<evidence type="ECO:0000313" key="5">
    <source>
        <dbReference type="Proteomes" id="UP001056201"/>
    </source>
</evidence>
<feature type="transmembrane region" description="Helical" evidence="2">
    <location>
        <begin position="101"/>
        <end position="121"/>
    </location>
</feature>
<dbReference type="PANTHER" id="PTHR34220:SF7">
    <property type="entry name" value="SENSOR HISTIDINE KINASE YPDA"/>
    <property type="match status" value="1"/>
</dbReference>